<evidence type="ECO:0000313" key="5">
    <source>
        <dbReference type="Proteomes" id="UP000826195"/>
    </source>
</evidence>
<keyword evidence="2" id="KW-0472">Membrane</keyword>
<gene>
    <name evidence="4" type="ORF">KQX54_021896</name>
</gene>
<dbReference type="AlphaFoldDB" id="A0AAV7JAB9"/>
<keyword evidence="2" id="KW-1133">Transmembrane helix</keyword>
<feature type="domain" description="V-SNARE coiled-coil homology" evidence="3">
    <location>
        <begin position="53"/>
        <end position="113"/>
    </location>
</feature>
<dbReference type="InterPro" id="IPR042887">
    <property type="entry name" value="VAMP4"/>
</dbReference>
<dbReference type="PANTHER" id="PTHR46897">
    <property type="entry name" value="VESICLE-ASSOCIATED MEMBRANE PROTEIN 4"/>
    <property type="match status" value="1"/>
</dbReference>
<dbReference type="InterPro" id="IPR042855">
    <property type="entry name" value="V_SNARE_CC"/>
</dbReference>
<feature type="transmembrane region" description="Helical" evidence="2">
    <location>
        <begin position="119"/>
        <end position="138"/>
    </location>
</feature>
<dbReference type="PANTHER" id="PTHR46897:SF1">
    <property type="entry name" value="VESICLE-ASSOCIATED MEMBRANE PROTEIN 4"/>
    <property type="match status" value="1"/>
</dbReference>
<evidence type="ECO:0000313" key="4">
    <source>
        <dbReference type="EMBL" id="KAH0569181.1"/>
    </source>
</evidence>
<sequence>MASLNRGVSGSDFRNAHVDERETLLEHDSEPDEDMIFNRSSISDDDEIKVHKKIDSVRIQIREVTDVMRDNVQKVLERGERLEDLQLASDRLNFAGNEFRDAARRAQRRAWLQNIKSRVIIIGITVIAIICIIVPIIINYS</sequence>
<dbReference type="GO" id="GO:0016192">
    <property type="term" value="P:vesicle-mediated transport"/>
    <property type="evidence" value="ECO:0007669"/>
    <property type="project" value="InterPro"/>
</dbReference>
<dbReference type="SUPFAM" id="SSF58038">
    <property type="entry name" value="SNARE fusion complex"/>
    <property type="match status" value="1"/>
</dbReference>
<dbReference type="PROSITE" id="PS50892">
    <property type="entry name" value="V_SNARE"/>
    <property type="match status" value="1"/>
</dbReference>
<accession>A0AAV7JAB9</accession>
<dbReference type="Pfam" id="PF00957">
    <property type="entry name" value="Synaptobrevin"/>
    <property type="match status" value="1"/>
</dbReference>
<name>A0AAV7JAB9_COTGL</name>
<reference evidence="4 5" key="1">
    <citation type="journal article" date="2021" name="J. Hered.">
        <title>A chromosome-level genome assembly of the parasitoid wasp, Cotesia glomerata (Hymenoptera: Braconidae).</title>
        <authorList>
            <person name="Pinto B.J."/>
            <person name="Weis J.J."/>
            <person name="Gamble T."/>
            <person name="Ode P.J."/>
            <person name="Paul R."/>
            <person name="Zaspel J.M."/>
        </authorList>
    </citation>
    <scope>NUCLEOTIDE SEQUENCE [LARGE SCALE GENOMIC DNA]</scope>
    <source>
        <strain evidence="4">CgM1</strain>
    </source>
</reference>
<evidence type="ECO:0000256" key="2">
    <source>
        <dbReference type="SAM" id="Phobius"/>
    </source>
</evidence>
<protein>
    <recommendedName>
        <fullName evidence="3">V-SNARE coiled-coil homology domain-containing protein</fullName>
    </recommendedName>
</protein>
<dbReference type="InterPro" id="IPR001388">
    <property type="entry name" value="Synaptobrevin-like"/>
</dbReference>
<evidence type="ECO:0000256" key="1">
    <source>
        <dbReference type="PROSITE-ProRule" id="PRU00290"/>
    </source>
</evidence>
<dbReference type="PRINTS" id="PR00219">
    <property type="entry name" value="SYNAPTOBREVN"/>
</dbReference>
<dbReference type="GO" id="GO:0016020">
    <property type="term" value="C:membrane"/>
    <property type="evidence" value="ECO:0007669"/>
    <property type="project" value="InterPro"/>
</dbReference>
<organism evidence="4 5">
    <name type="scientific">Cotesia glomerata</name>
    <name type="common">Lepidopteran parasitic wasp</name>
    <name type="synonym">Apanteles glomeratus</name>
    <dbReference type="NCBI Taxonomy" id="32391"/>
    <lineage>
        <taxon>Eukaryota</taxon>
        <taxon>Metazoa</taxon>
        <taxon>Ecdysozoa</taxon>
        <taxon>Arthropoda</taxon>
        <taxon>Hexapoda</taxon>
        <taxon>Insecta</taxon>
        <taxon>Pterygota</taxon>
        <taxon>Neoptera</taxon>
        <taxon>Endopterygota</taxon>
        <taxon>Hymenoptera</taxon>
        <taxon>Apocrita</taxon>
        <taxon>Ichneumonoidea</taxon>
        <taxon>Braconidae</taxon>
        <taxon>Microgastrinae</taxon>
        <taxon>Cotesia</taxon>
    </lineage>
</organism>
<evidence type="ECO:0000259" key="3">
    <source>
        <dbReference type="PROSITE" id="PS50892"/>
    </source>
</evidence>
<dbReference type="Gene3D" id="1.20.5.110">
    <property type="match status" value="1"/>
</dbReference>
<comment type="caution">
    <text evidence="4">The sequence shown here is derived from an EMBL/GenBank/DDBJ whole genome shotgun (WGS) entry which is preliminary data.</text>
</comment>
<dbReference type="Proteomes" id="UP000826195">
    <property type="component" value="Unassembled WGS sequence"/>
</dbReference>
<dbReference type="EMBL" id="JAHXZJ010000001">
    <property type="protein sequence ID" value="KAH0569181.1"/>
    <property type="molecule type" value="Genomic_DNA"/>
</dbReference>
<proteinExistence type="predicted"/>
<keyword evidence="2" id="KW-0812">Transmembrane</keyword>
<keyword evidence="1" id="KW-0175">Coiled coil</keyword>
<dbReference type="GO" id="GO:0090161">
    <property type="term" value="P:Golgi ribbon formation"/>
    <property type="evidence" value="ECO:0007669"/>
    <property type="project" value="InterPro"/>
</dbReference>
<keyword evidence="5" id="KW-1185">Reference proteome</keyword>